<comment type="subcellular location">
    <subcellularLocation>
        <location evidence="1">Membrane</location>
        <topology evidence="1">Multi-pass membrane protein</topology>
    </subcellularLocation>
</comment>
<evidence type="ECO:0000313" key="8">
    <source>
        <dbReference type="Proteomes" id="UP000596742"/>
    </source>
</evidence>
<dbReference type="Pfam" id="PF01740">
    <property type="entry name" value="STAS"/>
    <property type="match status" value="1"/>
</dbReference>
<dbReference type="GO" id="GO:0055085">
    <property type="term" value="P:transmembrane transport"/>
    <property type="evidence" value="ECO:0007669"/>
    <property type="project" value="InterPro"/>
</dbReference>
<dbReference type="SUPFAM" id="SSF52091">
    <property type="entry name" value="SpoIIaa-like"/>
    <property type="match status" value="1"/>
</dbReference>
<dbReference type="InterPro" id="IPR011547">
    <property type="entry name" value="SLC26A/SulP_dom"/>
</dbReference>
<keyword evidence="8" id="KW-1185">Reference proteome</keyword>
<name>A0A8B6F5Z7_MYTGA</name>
<accession>A0A8B6F5Z7</accession>
<dbReference type="PROSITE" id="PS50801">
    <property type="entry name" value="STAS"/>
    <property type="match status" value="1"/>
</dbReference>
<dbReference type="OrthoDB" id="288203at2759"/>
<keyword evidence="4 5" id="KW-0472">Membrane</keyword>
<keyword evidence="3 5" id="KW-1133">Transmembrane helix</keyword>
<evidence type="ECO:0000313" key="7">
    <source>
        <dbReference type="EMBL" id="VDI44640.1"/>
    </source>
</evidence>
<evidence type="ECO:0000256" key="5">
    <source>
        <dbReference type="SAM" id="Phobius"/>
    </source>
</evidence>
<evidence type="ECO:0000256" key="1">
    <source>
        <dbReference type="ARBA" id="ARBA00004141"/>
    </source>
</evidence>
<dbReference type="NCBIfam" id="TIGR00815">
    <property type="entry name" value="sulP"/>
    <property type="match status" value="1"/>
</dbReference>
<keyword evidence="2 5" id="KW-0812">Transmembrane</keyword>
<feature type="transmembrane region" description="Helical" evidence="5">
    <location>
        <begin position="345"/>
        <end position="364"/>
    </location>
</feature>
<dbReference type="PANTHER" id="PTHR11814">
    <property type="entry name" value="SULFATE TRANSPORTER"/>
    <property type="match status" value="1"/>
</dbReference>
<protein>
    <recommendedName>
        <fullName evidence="6">STAS domain-containing protein</fullName>
    </recommendedName>
</protein>
<dbReference type="GO" id="GO:0016020">
    <property type="term" value="C:membrane"/>
    <property type="evidence" value="ECO:0007669"/>
    <property type="project" value="UniProtKB-SubCell"/>
</dbReference>
<feature type="transmembrane region" description="Helical" evidence="5">
    <location>
        <begin position="444"/>
        <end position="461"/>
    </location>
</feature>
<dbReference type="InterPro" id="IPR036513">
    <property type="entry name" value="STAS_dom_sf"/>
</dbReference>
<comment type="caution">
    <text evidence="7">The sequence shown here is derived from an EMBL/GenBank/DDBJ whole genome shotgun (WGS) entry which is preliminary data.</text>
</comment>
<organism evidence="7 8">
    <name type="scientific">Mytilus galloprovincialis</name>
    <name type="common">Mediterranean mussel</name>
    <dbReference type="NCBI Taxonomy" id="29158"/>
    <lineage>
        <taxon>Eukaryota</taxon>
        <taxon>Metazoa</taxon>
        <taxon>Spiralia</taxon>
        <taxon>Lophotrochozoa</taxon>
        <taxon>Mollusca</taxon>
        <taxon>Bivalvia</taxon>
        <taxon>Autobranchia</taxon>
        <taxon>Pteriomorphia</taxon>
        <taxon>Mytilida</taxon>
        <taxon>Mytiloidea</taxon>
        <taxon>Mytilidae</taxon>
        <taxon>Mytilinae</taxon>
        <taxon>Mytilus</taxon>
    </lineage>
</organism>
<proteinExistence type="predicted"/>
<evidence type="ECO:0000259" key="6">
    <source>
        <dbReference type="PROSITE" id="PS50801"/>
    </source>
</evidence>
<dbReference type="CDD" id="cd07042">
    <property type="entry name" value="STAS_SulP_like_sulfate_transporter"/>
    <property type="match status" value="1"/>
</dbReference>
<evidence type="ECO:0000256" key="2">
    <source>
        <dbReference type="ARBA" id="ARBA00022692"/>
    </source>
</evidence>
<feature type="transmembrane region" description="Helical" evidence="5">
    <location>
        <begin position="473"/>
        <end position="506"/>
    </location>
</feature>
<dbReference type="InterPro" id="IPR001902">
    <property type="entry name" value="SLC26A/SulP_fam"/>
</dbReference>
<dbReference type="EMBL" id="UYJE01006283">
    <property type="protein sequence ID" value="VDI44640.1"/>
    <property type="molecule type" value="Genomic_DNA"/>
</dbReference>
<dbReference type="AlphaFoldDB" id="A0A8B6F5Z7"/>
<gene>
    <name evidence="7" type="ORF">MGAL_10B075178</name>
</gene>
<dbReference type="Proteomes" id="UP000596742">
    <property type="component" value="Unassembled WGS sequence"/>
</dbReference>
<feature type="transmembrane region" description="Helical" evidence="5">
    <location>
        <begin position="210"/>
        <end position="229"/>
    </location>
</feature>
<feature type="transmembrane region" description="Helical" evidence="5">
    <location>
        <begin position="264"/>
        <end position="286"/>
    </location>
</feature>
<dbReference type="InterPro" id="IPR002645">
    <property type="entry name" value="STAS_dom"/>
</dbReference>
<dbReference type="Gene3D" id="3.30.750.24">
    <property type="entry name" value="STAS domain"/>
    <property type="match status" value="1"/>
</dbReference>
<feature type="transmembrane region" description="Helical" evidence="5">
    <location>
        <begin position="418"/>
        <end position="438"/>
    </location>
</feature>
<dbReference type="Pfam" id="PF00916">
    <property type="entry name" value="Sulfate_transp"/>
    <property type="match status" value="1"/>
</dbReference>
<sequence length="694" mass="76998">MSINGGEMSSDNVQLSRSRKTQSELYEFYGKPKSPSKSFSEHISNKCTLSKLCAYLLTLFPVINVVRTYKVRKYILDDLVSGLSVACLHFPQGLAFGILASLSPAYGLYTSFFPVLLYVIFGTSQHVSFGTNAVIAIFTAELVESRLEQYDLPGHHSAVNGSTVDNLTTVSPEMDDDVLKYKVSVAAGSSFIVGLLLFIMGLCRMGFITSYLSSSFIAAFTTTGAIHIISSQIPNALGIKIPPVNKPGKLIYVYIEIFKAFPKIHVATFIVSVICLIILVLVKDVINERFKNKMKMPIPIDIILVVVATIISYFAKLYDTFGIGVVGEIPPGLPTPELPRVSVDILGHSVVVGFIVFVLTISMARLCEVKHGYSVDDNQELVAYGIANLGGSFFSCFPACVAPPRTVILSTMGAKTTLNGIVSAIFVLLVIMFIGKYLESAPKAVLAVMIIVAVKNLLYQFKELPKLWRVNRYDFVIFVGTVLCGVLIDFPYALYVGVLLCLLTVVVQSQNSSSYTIRKVEQEDRLLEQKTHDIPLSNSKIVIFRMESSLYFATADQFVKELYKATFNPKAFRKQQDKHLENNVEININQSENNGQNDERMSLSKTNYENEIPVVPLTHIIIDCSSMNYIDMNGMKALIQINSEFKQVGVTIMFGNCTNFMKTFTEKSDLSETVDIQNVYSDILDAYFAATHRK</sequence>
<evidence type="ECO:0000256" key="4">
    <source>
        <dbReference type="ARBA" id="ARBA00023136"/>
    </source>
</evidence>
<feature type="transmembrane region" description="Helical" evidence="5">
    <location>
        <begin position="183"/>
        <end position="203"/>
    </location>
</feature>
<evidence type="ECO:0000256" key="3">
    <source>
        <dbReference type="ARBA" id="ARBA00022989"/>
    </source>
</evidence>
<reference evidence="7" key="1">
    <citation type="submission" date="2018-11" db="EMBL/GenBank/DDBJ databases">
        <authorList>
            <person name="Alioto T."/>
            <person name="Alioto T."/>
        </authorList>
    </citation>
    <scope>NUCLEOTIDE SEQUENCE</scope>
</reference>
<feature type="domain" description="STAS" evidence="6">
    <location>
        <begin position="541"/>
        <end position="690"/>
    </location>
</feature>
<feature type="transmembrane region" description="Helical" evidence="5">
    <location>
        <begin position="298"/>
        <end position="315"/>
    </location>
</feature>